<dbReference type="InterPro" id="IPR037151">
    <property type="entry name" value="AlkB-like_sf"/>
</dbReference>
<evidence type="ECO:0000259" key="2">
    <source>
        <dbReference type="Pfam" id="PF13532"/>
    </source>
</evidence>
<protein>
    <recommendedName>
        <fullName evidence="2">Alpha-ketoglutarate-dependent dioxygenase AlkB-like domain-containing protein</fullName>
    </recommendedName>
</protein>
<reference evidence="3" key="1">
    <citation type="submission" date="2022-02" db="EMBL/GenBank/DDBJ databases">
        <authorList>
            <person name="Giguere J D."/>
        </authorList>
    </citation>
    <scope>NUCLEOTIDE SEQUENCE</scope>
    <source>
        <strain evidence="3">CCAP 1055/1</strain>
    </source>
</reference>
<proteinExistence type="predicted"/>
<accession>A0A8J9TBV4</accession>
<dbReference type="InterPro" id="IPR032854">
    <property type="entry name" value="ALKBH3"/>
</dbReference>
<dbReference type="Pfam" id="PF13532">
    <property type="entry name" value="2OG-FeII_Oxy_2"/>
    <property type="match status" value="1"/>
</dbReference>
<feature type="domain" description="Alpha-ketoglutarate-dependent dioxygenase AlkB-like" evidence="2">
    <location>
        <begin position="210"/>
        <end position="367"/>
    </location>
</feature>
<feature type="chain" id="PRO_5035468087" description="Alpha-ketoglutarate-dependent dioxygenase AlkB-like domain-containing protein" evidence="1">
    <location>
        <begin position="27"/>
        <end position="384"/>
    </location>
</feature>
<evidence type="ECO:0000313" key="3">
    <source>
        <dbReference type="EMBL" id="CAG9290301.1"/>
    </source>
</evidence>
<organism evidence="3">
    <name type="scientific">Phaeodactylum tricornutum</name>
    <name type="common">Diatom</name>
    <dbReference type="NCBI Taxonomy" id="2850"/>
    <lineage>
        <taxon>Eukaryota</taxon>
        <taxon>Sar</taxon>
        <taxon>Stramenopiles</taxon>
        <taxon>Ochrophyta</taxon>
        <taxon>Bacillariophyta</taxon>
        <taxon>Bacillariophyceae</taxon>
        <taxon>Bacillariophycidae</taxon>
        <taxon>Naviculales</taxon>
        <taxon>Phaeodactylaceae</taxon>
        <taxon>Phaeodactylum</taxon>
    </lineage>
</organism>
<dbReference type="AlphaFoldDB" id="A0A8J9TBV4"/>
<dbReference type="Gene3D" id="2.60.120.590">
    <property type="entry name" value="Alpha-ketoglutarate-dependent dioxygenase AlkB-like"/>
    <property type="match status" value="1"/>
</dbReference>
<keyword evidence="1" id="KW-0732">Signal</keyword>
<dbReference type="SUPFAM" id="SSF51197">
    <property type="entry name" value="Clavaminate synthase-like"/>
    <property type="match status" value="1"/>
</dbReference>
<name>A0A8J9TBV4_PHATR</name>
<evidence type="ECO:0000256" key="1">
    <source>
        <dbReference type="SAM" id="SignalP"/>
    </source>
</evidence>
<dbReference type="Proteomes" id="UP000836788">
    <property type="component" value="Chromosome 5"/>
</dbReference>
<dbReference type="PANTHER" id="PTHR31212">
    <property type="entry name" value="ALPHA-KETOGLUTARATE-DEPENDENT DIOXYGENASE ALKB HOMOLOG 3"/>
    <property type="match status" value="1"/>
</dbReference>
<gene>
    <name evidence="3" type="ORF">PTTT1_LOCUS44367</name>
</gene>
<dbReference type="GO" id="GO:0051213">
    <property type="term" value="F:dioxygenase activity"/>
    <property type="evidence" value="ECO:0007669"/>
    <property type="project" value="InterPro"/>
</dbReference>
<feature type="signal peptide" evidence="1">
    <location>
        <begin position="1"/>
        <end position="26"/>
    </location>
</feature>
<dbReference type="PANTHER" id="PTHR31212:SF4">
    <property type="entry name" value="ALPHA-KETOGLUTARATE-DEPENDENT DIOXYGENASE ALKB HOMOLOG 3"/>
    <property type="match status" value="1"/>
</dbReference>
<dbReference type="InterPro" id="IPR027450">
    <property type="entry name" value="AlkB-like"/>
</dbReference>
<dbReference type="GO" id="GO:0006307">
    <property type="term" value="P:DNA alkylation repair"/>
    <property type="evidence" value="ECO:0007669"/>
    <property type="project" value="InterPro"/>
</dbReference>
<sequence>MGKLLYLRSGLVFAASALLGVTPADGFSPTATRSQLLAELQRCLTPTDLLDRVGARVSRSIDPDGSLASLVLVRLSKLVISLDNQDRAFVADESSTKTLNAIIESLLDSDPSSNCESIVEATKACSTFSRISPYSPNSTYERLFNFWNDSSDIVSQLEPHHTSGVKWAFDVRTLQSSAPSPTALDQAYADLNLPFAIIPGCLAGLESLSVDRLTSQVHFRVDDIRTTSNKVVSERRQTAWEGDTGVAPFTYSGKAMPRSDWSPLVVQVRDVVQARTNQYYNGCLLNLYPDGCSGMRYHIDPDQGTLWDYDTAVVSVGASRQFAFRAMSSSTLQPHNFVVMHGALTYMFGECQSQFQHTVKKADDKTDTTPRASLVFKRTWECKK</sequence>
<dbReference type="EMBL" id="OU594946">
    <property type="protein sequence ID" value="CAG9290301.1"/>
    <property type="molecule type" value="Genomic_DNA"/>
</dbReference>